<dbReference type="VEuPathDB" id="VectorBase:LDEU010603"/>
<dbReference type="AlphaFoldDB" id="A0A443S1L1"/>
<feature type="domain" description="Pre-mRNA-splicing helicase BRR2-like plug" evidence="3">
    <location>
        <begin position="114"/>
        <end position="180"/>
    </location>
</feature>
<keyword evidence="4" id="KW-0378">Hydrolase</keyword>
<sequence length="511" mass="58242">MADAAARNLQYEYKANSNLVLQADTRLIERRPRDEATGEVVSLTGKLEGSRMGDRYMRTKPSSSLKIDDRRKRSKKSSSDTSKYELSKLKGQSLLSDGIENIVGVMYRPKTPETRQTYEILLSFIQESIGDQPRDVLCGAADEVLAVLKNEKMKEKEKRKDCFDLLGSIPDERYAILISLCKKITDYGSDEKPQHTVEENIDETYGVNVQFEESEEEDDEMIGEIREDEDDLEGEDAPVESTLHAFNLDANIPLPSSSVSSGKATVQLHPREIDAYWLQRKLSKTYDDPVVAQQKAAEVLNILKTGTDDRDVENQLIYLLGFNIFDFIKILLQNRNMILYCTLLASAQSVTEKNKIREKMSSDPELAKFLRTLENADEKSDVEERERRARSKESRTKAEDDNIDEESVAQVSKCQILDLEDLAFTQGSHYMANKRCQLPDGSFRKQRKGYEEIHVPALKPKPFEANENLMPIEKLPRYAQPAFEGFKTLNRIQSKIYKSAMESDENLLICA</sequence>
<proteinExistence type="predicted"/>
<dbReference type="Pfam" id="PF21188">
    <property type="entry name" value="BRR2_plug"/>
    <property type="match status" value="1"/>
</dbReference>
<dbReference type="GO" id="GO:0004386">
    <property type="term" value="F:helicase activity"/>
    <property type="evidence" value="ECO:0007669"/>
    <property type="project" value="UniProtKB-KW"/>
</dbReference>
<dbReference type="GO" id="GO:1990904">
    <property type="term" value="C:ribonucleoprotein complex"/>
    <property type="evidence" value="ECO:0007669"/>
    <property type="project" value="UniProtKB-KW"/>
</dbReference>
<dbReference type="Gene3D" id="3.40.50.300">
    <property type="entry name" value="P-loop containing nucleotide triphosphate hydrolases"/>
    <property type="match status" value="1"/>
</dbReference>
<evidence type="ECO:0000313" key="4">
    <source>
        <dbReference type="EMBL" id="RWS21437.1"/>
    </source>
</evidence>
<protein>
    <submittedName>
        <fullName evidence="4">U5 small nuclear ribonucleoprotein helicase-like protein</fullName>
    </submittedName>
</protein>
<dbReference type="InterPro" id="IPR041094">
    <property type="entry name" value="Brr2_helicase_PWI"/>
</dbReference>
<keyword evidence="5" id="KW-1185">Reference proteome</keyword>
<feature type="region of interest" description="Disordered" evidence="1">
    <location>
        <begin position="51"/>
        <end position="85"/>
    </location>
</feature>
<dbReference type="OrthoDB" id="5575at2759"/>
<feature type="compositionally biased region" description="Basic and acidic residues" evidence="1">
    <location>
        <begin position="377"/>
        <end position="400"/>
    </location>
</feature>
<dbReference type="InterPro" id="IPR027417">
    <property type="entry name" value="P-loop_NTPase"/>
</dbReference>
<reference evidence="4 5" key="1">
    <citation type="journal article" date="2018" name="Gigascience">
        <title>Genomes of trombidid mites reveal novel predicted allergens and laterally-transferred genes associated with secondary metabolism.</title>
        <authorList>
            <person name="Dong X."/>
            <person name="Chaisiri K."/>
            <person name="Xia D."/>
            <person name="Armstrong S.D."/>
            <person name="Fang Y."/>
            <person name="Donnelly M.J."/>
            <person name="Kadowaki T."/>
            <person name="McGarry J.W."/>
            <person name="Darby A.C."/>
            <person name="Makepeace B.L."/>
        </authorList>
    </citation>
    <scope>NUCLEOTIDE SEQUENCE [LARGE SCALE GENOMIC DNA]</scope>
    <source>
        <strain evidence="4">UoL-UT</strain>
    </source>
</reference>
<feature type="region of interest" description="Disordered" evidence="1">
    <location>
        <begin position="377"/>
        <end position="404"/>
    </location>
</feature>
<evidence type="ECO:0000259" key="2">
    <source>
        <dbReference type="Pfam" id="PF18149"/>
    </source>
</evidence>
<keyword evidence="4" id="KW-0687">Ribonucleoprotein</keyword>
<evidence type="ECO:0000313" key="5">
    <source>
        <dbReference type="Proteomes" id="UP000288716"/>
    </source>
</evidence>
<dbReference type="InterPro" id="IPR048863">
    <property type="entry name" value="BRR2_plug"/>
</dbReference>
<keyword evidence="4" id="KW-0547">Nucleotide-binding</keyword>
<comment type="caution">
    <text evidence="4">The sequence shown here is derived from an EMBL/GenBank/DDBJ whole genome shotgun (WGS) entry which is preliminary data.</text>
</comment>
<dbReference type="Proteomes" id="UP000288716">
    <property type="component" value="Unassembled WGS sequence"/>
</dbReference>
<dbReference type="Pfam" id="PF18149">
    <property type="entry name" value="Helicase_PWI"/>
    <property type="match status" value="1"/>
</dbReference>
<accession>A0A443S1L1</accession>
<evidence type="ECO:0000259" key="3">
    <source>
        <dbReference type="Pfam" id="PF21188"/>
    </source>
</evidence>
<organism evidence="4 5">
    <name type="scientific">Leptotrombidium deliense</name>
    <dbReference type="NCBI Taxonomy" id="299467"/>
    <lineage>
        <taxon>Eukaryota</taxon>
        <taxon>Metazoa</taxon>
        <taxon>Ecdysozoa</taxon>
        <taxon>Arthropoda</taxon>
        <taxon>Chelicerata</taxon>
        <taxon>Arachnida</taxon>
        <taxon>Acari</taxon>
        <taxon>Acariformes</taxon>
        <taxon>Trombidiformes</taxon>
        <taxon>Prostigmata</taxon>
        <taxon>Anystina</taxon>
        <taxon>Parasitengona</taxon>
        <taxon>Trombiculoidea</taxon>
        <taxon>Trombiculidae</taxon>
        <taxon>Leptotrombidium</taxon>
    </lineage>
</organism>
<dbReference type="EMBL" id="NCKV01012231">
    <property type="protein sequence ID" value="RWS21437.1"/>
    <property type="molecule type" value="Genomic_DNA"/>
</dbReference>
<feature type="domain" description="Brr2 N-terminal helicase PWI" evidence="2">
    <location>
        <begin position="267"/>
        <end position="373"/>
    </location>
</feature>
<name>A0A443S1L1_9ACAR</name>
<keyword evidence="4" id="KW-0347">Helicase</keyword>
<keyword evidence="4" id="KW-0067">ATP-binding</keyword>
<feature type="non-terminal residue" evidence="4">
    <location>
        <position position="511"/>
    </location>
</feature>
<dbReference type="STRING" id="299467.A0A443S1L1"/>
<evidence type="ECO:0000256" key="1">
    <source>
        <dbReference type="SAM" id="MobiDB-lite"/>
    </source>
</evidence>
<gene>
    <name evidence="4" type="ORF">B4U80_07639</name>
</gene>